<dbReference type="SUPFAM" id="SSF81383">
    <property type="entry name" value="F-box domain"/>
    <property type="match status" value="1"/>
</dbReference>
<protein>
    <recommendedName>
        <fullName evidence="1">F-box domain-containing protein</fullName>
    </recommendedName>
</protein>
<accession>A0A8R7UNI6</accession>
<gene>
    <name evidence="2" type="primary">LOC125513704</name>
</gene>
<proteinExistence type="predicted"/>
<reference evidence="2" key="3">
    <citation type="submission" date="2022-06" db="UniProtKB">
        <authorList>
            <consortium name="EnsemblPlants"/>
        </authorList>
    </citation>
    <scope>IDENTIFICATION</scope>
</reference>
<dbReference type="EnsemblPlants" id="TuG1812G0600000655.01.T02">
    <property type="protein sequence ID" value="TuG1812G0600000655.01.T02"/>
    <property type="gene ID" value="TuG1812G0600000655.01"/>
</dbReference>
<evidence type="ECO:0000313" key="3">
    <source>
        <dbReference type="Proteomes" id="UP000015106"/>
    </source>
</evidence>
<reference evidence="3" key="1">
    <citation type="journal article" date="2013" name="Nature">
        <title>Draft genome of the wheat A-genome progenitor Triticum urartu.</title>
        <authorList>
            <person name="Ling H.Q."/>
            <person name="Zhao S."/>
            <person name="Liu D."/>
            <person name="Wang J."/>
            <person name="Sun H."/>
            <person name="Zhang C."/>
            <person name="Fan H."/>
            <person name="Li D."/>
            <person name="Dong L."/>
            <person name="Tao Y."/>
            <person name="Gao C."/>
            <person name="Wu H."/>
            <person name="Li Y."/>
            <person name="Cui Y."/>
            <person name="Guo X."/>
            <person name="Zheng S."/>
            <person name="Wang B."/>
            <person name="Yu K."/>
            <person name="Liang Q."/>
            <person name="Yang W."/>
            <person name="Lou X."/>
            <person name="Chen J."/>
            <person name="Feng M."/>
            <person name="Jian J."/>
            <person name="Zhang X."/>
            <person name="Luo G."/>
            <person name="Jiang Y."/>
            <person name="Liu J."/>
            <person name="Wang Z."/>
            <person name="Sha Y."/>
            <person name="Zhang B."/>
            <person name="Wu H."/>
            <person name="Tang D."/>
            <person name="Shen Q."/>
            <person name="Xue P."/>
            <person name="Zou S."/>
            <person name="Wang X."/>
            <person name="Liu X."/>
            <person name="Wang F."/>
            <person name="Yang Y."/>
            <person name="An X."/>
            <person name="Dong Z."/>
            <person name="Zhang K."/>
            <person name="Zhang X."/>
            <person name="Luo M.C."/>
            <person name="Dvorak J."/>
            <person name="Tong Y."/>
            <person name="Wang J."/>
            <person name="Yang H."/>
            <person name="Li Z."/>
            <person name="Wang D."/>
            <person name="Zhang A."/>
            <person name="Wang J."/>
        </authorList>
    </citation>
    <scope>NUCLEOTIDE SEQUENCE</scope>
    <source>
        <strain evidence="3">cv. G1812</strain>
    </source>
</reference>
<dbReference type="PANTHER" id="PTHR32133">
    <property type="entry name" value="OS07G0120400 PROTEIN"/>
    <property type="match status" value="1"/>
</dbReference>
<dbReference type="AlphaFoldDB" id="A0A8R7UNI6"/>
<dbReference type="InterPro" id="IPR001810">
    <property type="entry name" value="F-box_dom"/>
</dbReference>
<dbReference type="InterPro" id="IPR036047">
    <property type="entry name" value="F-box-like_dom_sf"/>
</dbReference>
<name>A0A8R7UNI6_TRIUA</name>
<dbReference type="Gramene" id="TuG1812G0600000655.01.T02">
    <property type="protein sequence ID" value="TuG1812G0600000655.01.T02"/>
    <property type="gene ID" value="TuG1812G0600000655.01"/>
</dbReference>
<dbReference type="SUPFAM" id="SSF50965">
    <property type="entry name" value="Galactose oxidase, central domain"/>
    <property type="match status" value="1"/>
</dbReference>
<organism evidence="2 3">
    <name type="scientific">Triticum urartu</name>
    <name type="common">Red wild einkorn</name>
    <name type="synonym">Crithodium urartu</name>
    <dbReference type="NCBI Taxonomy" id="4572"/>
    <lineage>
        <taxon>Eukaryota</taxon>
        <taxon>Viridiplantae</taxon>
        <taxon>Streptophyta</taxon>
        <taxon>Embryophyta</taxon>
        <taxon>Tracheophyta</taxon>
        <taxon>Spermatophyta</taxon>
        <taxon>Magnoliopsida</taxon>
        <taxon>Liliopsida</taxon>
        <taxon>Poales</taxon>
        <taxon>Poaceae</taxon>
        <taxon>BOP clade</taxon>
        <taxon>Pooideae</taxon>
        <taxon>Triticodae</taxon>
        <taxon>Triticeae</taxon>
        <taxon>Triticinae</taxon>
        <taxon>Triticum</taxon>
    </lineage>
</organism>
<dbReference type="Proteomes" id="UP000015106">
    <property type="component" value="Chromosome 6"/>
</dbReference>
<reference evidence="2" key="2">
    <citation type="submission" date="2018-03" db="EMBL/GenBank/DDBJ databases">
        <title>The Triticum urartu genome reveals the dynamic nature of wheat genome evolution.</title>
        <authorList>
            <person name="Ling H."/>
            <person name="Ma B."/>
            <person name="Shi X."/>
            <person name="Liu H."/>
            <person name="Dong L."/>
            <person name="Sun H."/>
            <person name="Cao Y."/>
            <person name="Gao Q."/>
            <person name="Zheng S."/>
            <person name="Li Y."/>
            <person name="Yu Y."/>
            <person name="Du H."/>
            <person name="Qi M."/>
            <person name="Li Y."/>
            <person name="Yu H."/>
            <person name="Cui Y."/>
            <person name="Wang N."/>
            <person name="Chen C."/>
            <person name="Wu H."/>
            <person name="Zhao Y."/>
            <person name="Zhang J."/>
            <person name="Li Y."/>
            <person name="Zhou W."/>
            <person name="Zhang B."/>
            <person name="Hu W."/>
            <person name="Eijk M."/>
            <person name="Tang J."/>
            <person name="Witsenboer H."/>
            <person name="Zhao S."/>
            <person name="Li Z."/>
            <person name="Zhang A."/>
            <person name="Wang D."/>
            <person name="Liang C."/>
        </authorList>
    </citation>
    <scope>NUCLEOTIDE SEQUENCE [LARGE SCALE GENOMIC DNA]</scope>
    <source>
        <strain evidence="2">cv. G1812</strain>
    </source>
</reference>
<dbReference type="Pfam" id="PF00646">
    <property type="entry name" value="F-box"/>
    <property type="match status" value="1"/>
</dbReference>
<feature type="domain" description="F-box" evidence="1">
    <location>
        <begin position="10"/>
        <end position="48"/>
    </location>
</feature>
<evidence type="ECO:0000313" key="2">
    <source>
        <dbReference type="EnsemblPlants" id="TuG1812G0600000655.01.T02"/>
    </source>
</evidence>
<dbReference type="InterPro" id="IPR011043">
    <property type="entry name" value="Gal_Oxase/kelch_b-propeller"/>
</dbReference>
<sequence length="413" mass="45174">MAPPRTNLIDDDVLAEILLRLPPGEPEHLFRAALVCKPWLRLICLPAFRSQYRAFHGAPPLLGLLYRNQVCDGDPAPRFASTTSLPDFPHPASDRCPARPLDCRHGRVLLHVSHDSDVDLLVWDPVTGDRRVVPDPDVDWMVYTAAVLCAAAGCDHLDCHGGPFRVVFLATDDREEVVKATVYSSATGAWSPPVSLDDSCECYARHKRDATAEMMFFSSYIPYVQPRRVAAIGDAVYFTISRSSAIAKYDWGENRLSVIDPPPPDTEVYGGFVSLMVMEDNSLGLAGVEDSTSSLHIWSRTVKGAAKWVQCMVIDLEKAMPMANPREGHGAYVVGFAEGVGVIFVRTDAGLFTLELKSGLVKKVDEFGVYFSVLPYMSFYTPGSVLVLSSDGMSSSSVTVSFFGQTIGDTNPS</sequence>
<evidence type="ECO:0000259" key="1">
    <source>
        <dbReference type="Pfam" id="PF00646"/>
    </source>
</evidence>
<keyword evidence="3" id="KW-1185">Reference proteome</keyword>
<dbReference type="PANTHER" id="PTHR32133:SF356">
    <property type="entry name" value="F-BOX DOMAIN-CONTAINING PROTEIN"/>
    <property type="match status" value="1"/>
</dbReference>